<name>A0A0J6EWU8_9BORD</name>
<evidence type="ECO:0000256" key="2">
    <source>
        <dbReference type="ARBA" id="ARBA00023125"/>
    </source>
</evidence>
<dbReference type="InterPro" id="IPR010998">
    <property type="entry name" value="Integrase_recombinase_N"/>
</dbReference>
<dbReference type="OrthoDB" id="5391994at2"/>
<dbReference type="EMBL" id="CP016440">
    <property type="protein sequence ID" value="ANY17246.1"/>
    <property type="molecule type" value="Genomic_DNA"/>
</dbReference>
<evidence type="ECO:0000313" key="7">
    <source>
        <dbReference type="EMBL" id="ANY17246.1"/>
    </source>
</evidence>
<dbReference type="InterPro" id="IPR013762">
    <property type="entry name" value="Integrase-like_cat_sf"/>
</dbReference>
<proteinExistence type="predicted"/>
<dbReference type="GO" id="GO:0003677">
    <property type="term" value="F:DNA binding"/>
    <property type="evidence" value="ECO:0007669"/>
    <property type="project" value="UniProtKB-UniRule"/>
</dbReference>
<dbReference type="CDD" id="cd01189">
    <property type="entry name" value="INT_ICEBs1_C_like"/>
    <property type="match status" value="1"/>
</dbReference>
<dbReference type="RefSeq" id="WP_043207511.1">
    <property type="nucleotide sequence ID" value="NZ_CAJGUP010000216.1"/>
</dbReference>
<dbReference type="InterPro" id="IPR050090">
    <property type="entry name" value="Tyrosine_recombinase_XerCD"/>
</dbReference>
<evidence type="ECO:0000313" key="8">
    <source>
        <dbReference type="EMBL" id="CUI96987.1"/>
    </source>
</evidence>
<dbReference type="Proteomes" id="UP000092950">
    <property type="component" value="Chromosome"/>
</dbReference>
<dbReference type="PROSITE" id="PS51898">
    <property type="entry name" value="TYR_RECOMBINASE"/>
    <property type="match status" value="1"/>
</dbReference>
<evidence type="ECO:0000256" key="4">
    <source>
        <dbReference type="PROSITE-ProRule" id="PRU01248"/>
    </source>
</evidence>
<reference evidence="7 10" key="2">
    <citation type="submission" date="2016-07" db="EMBL/GenBank/DDBJ databases">
        <title>Complete genome sequences of Bordetella pseudohinzii.</title>
        <authorList>
            <person name="Spilker T."/>
            <person name="Darrah R."/>
            <person name="LiPuma J.J."/>
        </authorList>
    </citation>
    <scope>NUCLEOTIDE SEQUENCE [LARGE SCALE GENOMIC DNA]</scope>
    <source>
        <strain evidence="7 10">HI4681</strain>
    </source>
</reference>
<dbReference type="AlphaFoldDB" id="A0A0J6EWU8"/>
<keyword evidence="10" id="KW-1185">Reference proteome</keyword>
<dbReference type="Gene3D" id="1.10.443.10">
    <property type="entry name" value="Intergrase catalytic core"/>
    <property type="match status" value="1"/>
</dbReference>
<dbReference type="InterPro" id="IPR022000">
    <property type="entry name" value="Min27-like_integrase_DNA_bind"/>
</dbReference>
<dbReference type="Proteomes" id="UP000053096">
    <property type="component" value="Unassembled WGS sequence"/>
</dbReference>
<reference evidence="8 9" key="1">
    <citation type="submission" date="2015-09" db="EMBL/GenBank/DDBJ databases">
        <authorList>
            <person name="Jackson K.R."/>
            <person name="Lunt B.L."/>
            <person name="Fisher J.N.B."/>
            <person name="Gardner A.V."/>
            <person name="Bailey M.E."/>
            <person name="Deus L.M."/>
            <person name="Earl A.S."/>
            <person name="Gibby P.D."/>
            <person name="Hartmann K.A."/>
            <person name="Liu J.E."/>
            <person name="Manci A.M."/>
            <person name="Nielsen D.A."/>
            <person name="Solomon M.B."/>
            <person name="Breakwell D.P."/>
            <person name="Burnett S.H."/>
            <person name="Grose J.H."/>
        </authorList>
    </citation>
    <scope>NUCLEOTIDE SEQUENCE [LARGE SCALE GENOMIC DNA]</scope>
    <source>
        <strain evidence="8 9">2789STDY5608636</strain>
    </source>
</reference>
<dbReference type="SUPFAM" id="SSF56349">
    <property type="entry name" value="DNA breaking-rejoining enzymes"/>
    <property type="match status" value="1"/>
</dbReference>
<dbReference type="InterPro" id="IPR002104">
    <property type="entry name" value="Integrase_catalytic"/>
</dbReference>
<dbReference type="PANTHER" id="PTHR30349">
    <property type="entry name" value="PHAGE INTEGRASE-RELATED"/>
    <property type="match status" value="1"/>
</dbReference>
<dbReference type="InterPro" id="IPR044068">
    <property type="entry name" value="CB"/>
</dbReference>
<dbReference type="PROSITE" id="PS51900">
    <property type="entry name" value="CB"/>
    <property type="match status" value="1"/>
</dbReference>
<evidence type="ECO:0000259" key="6">
    <source>
        <dbReference type="PROSITE" id="PS51900"/>
    </source>
</evidence>
<evidence type="ECO:0000256" key="3">
    <source>
        <dbReference type="ARBA" id="ARBA00023172"/>
    </source>
</evidence>
<sequence length="391" mass="44526">MGRKGTGVEIREKSIRISFTLEGAKKRETLKVNGTPMPPTPANIRYAERLAIEIREKIRHGTFSMAEYFPESVAEADGTAGGQLDVWVGSQRIENSTKDGYSSAIKFWKNGIADKHGLRLGQIPLRRLKLSHILTVIASRPDLSGKTVNNYVSVLRQALELAVRDKVLTENPAEGVPRAKHQKEPPDPFSLEEAEAIIAYAADKYPEPVYNMIEAWFFTGLRTSEVFGTRWPNIDVRDKTAQIVEAIVRGERKSRTKTNTGRLVKLNSRSFAAFQRQEKHSRMRGEEVWLDPRYETAWKDERAFRRSYWSPALKILGIRYRRPYNIRHTYATMMLMAGMRPAFCAKQMGHSIQVFLSTYAKWLDGAHDDLEMARLESAITPNVPRENKTGT</sequence>
<evidence type="ECO:0000313" key="9">
    <source>
        <dbReference type="Proteomes" id="UP000053096"/>
    </source>
</evidence>
<accession>A0A0M7GPN3</accession>
<evidence type="ECO:0000313" key="10">
    <source>
        <dbReference type="Proteomes" id="UP000092950"/>
    </source>
</evidence>
<dbReference type="PANTHER" id="PTHR30349:SF36">
    <property type="entry name" value="PROPHAGE INTEGRASE INTR-RELATED"/>
    <property type="match status" value="1"/>
</dbReference>
<feature type="domain" description="Tyr recombinase" evidence="5">
    <location>
        <begin position="184"/>
        <end position="373"/>
    </location>
</feature>
<dbReference type="GO" id="GO:0015074">
    <property type="term" value="P:DNA integration"/>
    <property type="evidence" value="ECO:0007669"/>
    <property type="project" value="UniProtKB-KW"/>
</dbReference>
<gene>
    <name evidence="8" type="primary">Int-Tn</name>
    <name evidence="7" type="ORF">BBN53_15995</name>
    <name evidence="8" type="ORF">ERS370011_03114</name>
</gene>
<dbReference type="Gene3D" id="1.10.150.130">
    <property type="match status" value="1"/>
</dbReference>
<dbReference type="Pfam" id="PF00589">
    <property type="entry name" value="Phage_integrase"/>
    <property type="match status" value="1"/>
</dbReference>
<organism evidence="8 9">
    <name type="scientific">Bordetella pseudohinzii</name>
    <dbReference type="NCBI Taxonomy" id="1331258"/>
    <lineage>
        <taxon>Bacteria</taxon>
        <taxon>Pseudomonadati</taxon>
        <taxon>Pseudomonadota</taxon>
        <taxon>Betaproteobacteria</taxon>
        <taxon>Burkholderiales</taxon>
        <taxon>Alcaligenaceae</taxon>
        <taxon>Bordetella</taxon>
    </lineage>
</organism>
<accession>A0A0J6EWU8</accession>
<dbReference type="InterPro" id="IPR011010">
    <property type="entry name" value="DNA_brk_join_enz"/>
</dbReference>
<keyword evidence="2 4" id="KW-0238">DNA-binding</keyword>
<feature type="domain" description="Core-binding (CB)" evidence="6">
    <location>
        <begin position="78"/>
        <end position="163"/>
    </location>
</feature>
<dbReference type="KEGG" id="bpdz:BBN53_15995"/>
<dbReference type="EMBL" id="CYTV01000009">
    <property type="protein sequence ID" value="CUI96987.1"/>
    <property type="molecule type" value="Genomic_DNA"/>
</dbReference>
<evidence type="ECO:0000256" key="1">
    <source>
        <dbReference type="ARBA" id="ARBA00022908"/>
    </source>
</evidence>
<dbReference type="Pfam" id="PF12167">
    <property type="entry name" value="Arm-DNA-bind_2"/>
    <property type="match status" value="1"/>
</dbReference>
<dbReference type="GO" id="GO:0006310">
    <property type="term" value="P:DNA recombination"/>
    <property type="evidence" value="ECO:0007669"/>
    <property type="project" value="UniProtKB-KW"/>
</dbReference>
<evidence type="ECO:0000259" key="5">
    <source>
        <dbReference type="PROSITE" id="PS51898"/>
    </source>
</evidence>
<keyword evidence="3" id="KW-0233">DNA recombination</keyword>
<protein>
    <submittedName>
        <fullName evidence="8">Integrase</fullName>
    </submittedName>
</protein>
<keyword evidence="1" id="KW-0229">DNA integration</keyword>